<organism evidence="2 3">
    <name type="scientific">Mycolicibacter hiberniae</name>
    <dbReference type="NCBI Taxonomy" id="29314"/>
    <lineage>
        <taxon>Bacteria</taxon>
        <taxon>Bacillati</taxon>
        <taxon>Actinomycetota</taxon>
        <taxon>Actinomycetes</taxon>
        <taxon>Mycobacteriales</taxon>
        <taxon>Mycobacteriaceae</taxon>
        <taxon>Mycolicibacter</taxon>
    </lineage>
</organism>
<dbReference type="Proteomes" id="UP000467260">
    <property type="component" value="Chromosome"/>
</dbReference>
<reference evidence="2 3" key="1">
    <citation type="journal article" date="2019" name="Emerg. Microbes Infect.">
        <title>Comprehensive subspecies identification of 175 nontuberculous mycobacteria species based on 7547 genomic profiles.</title>
        <authorList>
            <person name="Matsumoto Y."/>
            <person name="Kinjo T."/>
            <person name="Motooka D."/>
            <person name="Nabeya D."/>
            <person name="Jung N."/>
            <person name="Uechi K."/>
            <person name="Horii T."/>
            <person name="Iida T."/>
            <person name="Fujita J."/>
            <person name="Nakamura S."/>
        </authorList>
    </citation>
    <scope>NUCLEOTIDE SEQUENCE [LARGE SCALE GENOMIC DNA]</scope>
    <source>
        <strain evidence="2 3">JCM 13571</strain>
    </source>
</reference>
<feature type="region of interest" description="Disordered" evidence="1">
    <location>
        <begin position="25"/>
        <end position="66"/>
    </location>
</feature>
<dbReference type="EMBL" id="AP022609">
    <property type="protein sequence ID" value="BBZ23222.1"/>
    <property type="molecule type" value="Genomic_DNA"/>
</dbReference>
<keyword evidence="3" id="KW-1185">Reference proteome</keyword>
<name>A0A7I7X191_9MYCO</name>
<evidence type="ECO:0000313" key="2">
    <source>
        <dbReference type="EMBL" id="BBZ23222.1"/>
    </source>
</evidence>
<dbReference type="AlphaFoldDB" id="A0A7I7X191"/>
<sequence length="120" mass="12218">MAIAAQFAAAASNGAEPGPAYMFAELTSGGSAPKSMKAPAPHTPVMDDPPESRPATPCPGGSRTSRSQLMLGLEANPLPRSPAATYAAVRGRHRPASVAAQGRPRAAQDGFSPPHTAQMT</sequence>
<proteinExistence type="predicted"/>
<feature type="region of interest" description="Disordered" evidence="1">
    <location>
        <begin position="89"/>
        <end position="120"/>
    </location>
</feature>
<gene>
    <name evidence="2" type="ORF">MHIB_16400</name>
</gene>
<evidence type="ECO:0000256" key="1">
    <source>
        <dbReference type="SAM" id="MobiDB-lite"/>
    </source>
</evidence>
<evidence type="ECO:0000313" key="3">
    <source>
        <dbReference type="Proteomes" id="UP000467260"/>
    </source>
</evidence>
<dbReference type="KEGG" id="mhib:MHIB_16400"/>
<protein>
    <submittedName>
        <fullName evidence="2">Uncharacterized protein</fullName>
    </submittedName>
</protein>
<accession>A0A7I7X191</accession>